<organism evidence="4 5">
    <name type="scientific">Facklamia miroungae</name>
    <dbReference type="NCBI Taxonomy" id="120956"/>
    <lineage>
        <taxon>Bacteria</taxon>
        <taxon>Bacillati</taxon>
        <taxon>Bacillota</taxon>
        <taxon>Bacilli</taxon>
        <taxon>Lactobacillales</taxon>
        <taxon>Aerococcaceae</taxon>
        <taxon>Facklamia</taxon>
    </lineage>
</organism>
<dbReference type="EMBL" id="FNCK01000002">
    <property type="protein sequence ID" value="SDF99746.1"/>
    <property type="molecule type" value="Genomic_DNA"/>
</dbReference>
<evidence type="ECO:0000313" key="4">
    <source>
        <dbReference type="EMBL" id="SDF99746.1"/>
    </source>
</evidence>
<dbReference type="InterPro" id="IPR006660">
    <property type="entry name" value="Arsenate_reductase-like"/>
</dbReference>
<dbReference type="STRING" id="120956.SAMN05421791_102146"/>
<reference evidence="4 5" key="1">
    <citation type="submission" date="2016-10" db="EMBL/GenBank/DDBJ databases">
        <authorList>
            <person name="de Groot N.N."/>
        </authorList>
    </citation>
    <scope>NUCLEOTIDE SEQUENCE [LARGE SCALE GENOMIC DNA]</scope>
    <source>
        <strain evidence="4 5">ATCC BAA-466</strain>
    </source>
</reference>
<accession>A0A1G7QML9</accession>
<evidence type="ECO:0000256" key="1">
    <source>
        <dbReference type="ARBA" id="ARBA00023157"/>
    </source>
</evidence>
<dbReference type="PROSITE" id="PS51353">
    <property type="entry name" value="ARSC"/>
    <property type="match status" value="1"/>
</dbReference>
<gene>
    <name evidence="4" type="ORF">SAMN05421791_102146</name>
</gene>
<dbReference type="InterPro" id="IPR006504">
    <property type="entry name" value="Tscrpt_reg_Spx/MgsR"/>
</dbReference>
<dbReference type="InterPro" id="IPR036249">
    <property type="entry name" value="Thioredoxin-like_sf"/>
</dbReference>
<dbReference type="PANTHER" id="PTHR30041">
    <property type="entry name" value="ARSENATE REDUCTASE"/>
    <property type="match status" value="1"/>
</dbReference>
<evidence type="ECO:0000256" key="3">
    <source>
        <dbReference type="PROSITE-ProRule" id="PRU01282"/>
    </source>
</evidence>
<evidence type="ECO:0000313" key="5">
    <source>
        <dbReference type="Proteomes" id="UP000199708"/>
    </source>
</evidence>
<keyword evidence="2" id="KW-0676">Redox-active center</keyword>
<dbReference type="PANTHER" id="PTHR30041:SF8">
    <property type="entry name" value="PROTEIN YFFB"/>
    <property type="match status" value="1"/>
</dbReference>
<sequence length="119" mass="13806">MLKIYGLKQCSTCQKVIKLMQSEGFELSPMIDIRQEPPTIEELERVYQSYEGHIRKMLNTSGQAYRDLNLKNRLEDLSKDEVFTLMLEDGMLIKRPLILDNEKGSAGSNIKQLKQIWSI</sequence>
<dbReference type="Proteomes" id="UP000199708">
    <property type="component" value="Unassembled WGS sequence"/>
</dbReference>
<evidence type="ECO:0000256" key="2">
    <source>
        <dbReference type="ARBA" id="ARBA00023284"/>
    </source>
</evidence>
<proteinExistence type="inferred from homology"/>
<comment type="similarity">
    <text evidence="3">Belongs to the ArsC family.</text>
</comment>
<name>A0A1G7QML9_9LACT</name>
<protein>
    <submittedName>
        <fullName evidence="4">Arsenate reductase</fullName>
    </submittedName>
</protein>
<keyword evidence="5" id="KW-1185">Reference proteome</keyword>
<dbReference type="AlphaFoldDB" id="A0A1G7QML9"/>
<dbReference type="Pfam" id="PF03960">
    <property type="entry name" value="ArsC"/>
    <property type="match status" value="1"/>
</dbReference>
<dbReference type="SUPFAM" id="SSF52833">
    <property type="entry name" value="Thioredoxin-like"/>
    <property type="match status" value="1"/>
</dbReference>
<dbReference type="NCBIfam" id="TIGR01617">
    <property type="entry name" value="arsC_related"/>
    <property type="match status" value="1"/>
</dbReference>
<dbReference type="OrthoDB" id="9794155at2"/>
<dbReference type="Gene3D" id="3.40.30.10">
    <property type="entry name" value="Glutaredoxin"/>
    <property type="match status" value="1"/>
</dbReference>
<dbReference type="RefSeq" id="WP_090289233.1">
    <property type="nucleotide sequence ID" value="NZ_FNCK01000002.1"/>
</dbReference>
<keyword evidence="1" id="KW-1015">Disulfide bond</keyword>